<feature type="domain" description="N-acyltransferase N-terminal" evidence="1">
    <location>
        <begin position="9"/>
        <end position="135"/>
    </location>
</feature>
<comment type="caution">
    <text evidence="3">The sequence shown here is derived from an EMBL/GenBank/DDBJ whole genome shotgun (WGS) entry which is preliminary data.</text>
</comment>
<dbReference type="Pfam" id="PF18164">
    <property type="entry name" value="GNAT_C"/>
    <property type="match status" value="1"/>
</dbReference>
<dbReference type="InterPro" id="IPR041644">
    <property type="entry name" value="GNAT_C"/>
</dbReference>
<name>A0A1V4HNZ0_9BACL</name>
<evidence type="ECO:0000313" key="4">
    <source>
        <dbReference type="Proteomes" id="UP000190626"/>
    </source>
</evidence>
<reference evidence="4" key="1">
    <citation type="submission" date="2016-07" db="EMBL/GenBank/DDBJ databases">
        <authorList>
            <person name="Florea S."/>
            <person name="Webb J.S."/>
            <person name="Jaromczyk J."/>
            <person name="Schardl C.L."/>
        </authorList>
    </citation>
    <scope>NUCLEOTIDE SEQUENCE [LARGE SCALE GENOMIC DNA]</scope>
    <source>
        <strain evidence="4">CY1</strain>
    </source>
</reference>
<feature type="domain" description="GNAT-like C-terminal" evidence="2">
    <location>
        <begin position="137"/>
        <end position="334"/>
    </location>
</feature>
<organism evidence="3 4">
    <name type="scientific">Paenibacillus ferrarius</name>
    <dbReference type="NCBI Taxonomy" id="1469647"/>
    <lineage>
        <taxon>Bacteria</taxon>
        <taxon>Bacillati</taxon>
        <taxon>Bacillota</taxon>
        <taxon>Bacilli</taxon>
        <taxon>Bacillales</taxon>
        <taxon>Paenibacillaceae</taxon>
        <taxon>Paenibacillus</taxon>
    </lineage>
</organism>
<keyword evidence="4" id="KW-1185">Reference proteome</keyword>
<dbReference type="OrthoDB" id="2139859at2"/>
<evidence type="ECO:0008006" key="5">
    <source>
        <dbReference type="Google" id="ProtNLM"/>
    </source>
</evidence>
<evidence type="ECO:0000259" key="2">
    <source>
        <dbReference type="Pfam" id="PF18164"/>
    </source>
</evidence>
<dbReference type="STRING" id="1469647.BC351_21230"/>
<dbReference type="EMBL" id="MBTG01000007">
    <property type="protein sequence ID" value="OPH59428.1"/>
    <property type="molecule type" value="Genomic_DNA"/>
</dbReference>
<evidence type="ECO:0000313" key="3">
    <source>
        <dbReference type="EMBL" id="OPH59428.1"/>
    </source>
</evidence>
<gene>
    <name evidence="3" type="ORF">BC351_21230</name>
</gene>
<accession>A0A1V4HNZ0</accession>
<dbReference type="Proteomes" id="UP000190626">
    <property type="component" value="Unassembled WGS sequence"/>
</dbReference>
<proteinExistence type="predicted"/>
<dbReference type="AlphaFoldDB" id="A0A1V4HNZ0"/>
<dbReference type="Gene3D" id="3.40.630.120">
    <property type="match status" value="1"/>
</dbReference>
<evidence type="ECO:0000259" key="1">
    <source>
        <dbReference type="Pfam" id="PF18082"/>
    </source>
</evidence>
<dbReference type="InterPro" id="IPR041273">
    <property type="entry name" value="NAT_N"/>
</dbReference>
<sequence length="346" mass="39402">MKNEVNPILQLPDAIWEAYDLAVDKINKNEQLREHASLCHHRLLQLIEGDSNSDELIPLLCSVESEMGEQAGMFAAVAIFAIIPFVQKQYRAIGVPFPILVDTFTDIHVWMKDYYGKHGRWGLSQIGWILNHVQCRLFKIGRLQYIHKPRWEMKVWVYLHHGTGHLQIVANVKKPTSHEIVGNPISSEAVVMPHTIRLDPQVWKLVLFEDTPVLEVHVQEGGKLSSELCRESMNEAVHFFATYFPDKKFAAFVCSSWLLGPSLRQVLSSESNIVQFQKLFTLVHAVVDEDEIFQRVFGEKPVDLQSAPRTSSLQRAVLDYAISGKDFDHGVGFLYLDETMQAGIGR</sequence>
<protein>
    <recommendedName>
        <fullName evidence="5">GNAT-like C-terminal domain-containing protein</fullName>
    </recommendedName>
</protein>
<dbReference type="Pfam" id="PF18082">
    <property type="entry name" value="NAT_N"/>
    <property type="match status" value="1"/>
</dbReference>
<dbReference type="RefSeq" id="WP_079411094.1">
    <property type="nucleotide sequence ID" value="NZ_MBTG01000007.1"/>
</dbReference>